<accession>A0A413VTY3</accession>
<reference evidence="1 2" key="1">
    <citation type="submission" date="2018-08" db="EMBL/GenBank/DDBJ databases">
        <title>A genome reference for cultivated species of the human gut microbiota.</title>
        <authorList>
            <person name="Zou Y."/>
            <person name="Xue W."/>
            <person name="Luo G."/>
        </authorList>
    </citation>
    <scope>NUCLEOTIDE SEQUENCE [LARGE SCALE GENOMIC DNA]</scope>
    <source>
        <strain evidence="1 2">AM40-30BH</strain>
    </source>
</reference>
<comment type="caution">
    <text evidence="1">The sequence shown here is derived from an EMBL/GenBank/DDBJ whole genome shotgun (WGS) entry which is preliminary data.</text>
</comment>
<evidence type="ECO:0000313" key="1">
    <source>
        <dbReference type="EMBL" id="RHB37075.1"/>
    </source>
</evidence>
<evidence type="ECO:0000313" key="2">
    <source>
        <dbReference type="Proteomes" id="UP000284379"/>
    </source>
</evidence>
<dbReference type="AlphaFoldDB" id="A0A413VTY3"/>
<organism evidence="1 2">
    <name type="scientific">Bacteroides nordii</name>
    <dbReference type="NCBI Taxonomy" id="291645"/>
    <lineage>
        <taxon>Bacteria</taxon>
        <taxon>Pseudomonadati</taxon>
        <taxon>Bacteroidota</taxon>
        <taxon>Bacteroidia</taxon>
        <taxon>Bacteroidales</taxon>
        <taxon>Bacteroidaceae</taxon>
        <taxon>Bacteroides</taxon>
    </lineage>
</organism>
<protein>
    <submittedName>
        <fullName evidence="1">Uncharacterized protein</fullName>
    </submittedName>
</protein>
<dbReference type="EMBL" id="QSGO01000003">
    <property type="protein sequence ID" value="RHB37075.1"/>
    <property type="molecule type" value="Genomic_DNA"/>
</dbReference>
<name>A0A413VTY3_9BACE</name>
<proteinExistence type="predicted"/>
<sequence length="129" mass="15120">MEDIIFYDSNRVPVMSWHEIKRENKNIFFKIEIKRTIFASKSEGYINDTVLLSLINNLDNMYTGNKNIIELILPSPSLQIKLTKEISGIINVRLFIINPEHTATMEIAYTFDQSFLPELIDQLSKKYYI</sequence>
<gene>
    <name evidence="1" type="ORF">DW888_05870</name>
</gene>
<dbReference type="RefSeq" id="WP_002558910.1">
    <property type="nucleotide sequence ID" value="NZ_CABJFV010000003.1"/>
</dbReference>
<dbReference type="Proteomes" id="UP000284379">
    <property type="component" value="Unassembled WGS sequence"/>
</dbReference>